<dbReference type="RefSeq" id="WP_044766263.1">
    <property type="nucleotide sequence ID" value="NZ_CEIH01000003.1"/>
</dbReference>
<feature type="transmembrane region" description="Helical" evidence="1">
    <location>
        <begin position="401"/>
        <end position="426"/>
    </location>
</feature>
<dbReference type="GO" id="GO:0005524">
    <property type="term" value="F:ATP binding"/>
    <property type="evidence" value="ECO:0007669"/>
    <property type="project" value="InterPro"/>
</dbReference>
<evidence type="ECO:0000313" key="4">
    <source>
        <dbReference type="Proteomes" id="UP000069526"/>
    </source>
</evidence>
<keyword evidence="1" id="KW-0812">Transmembrane</keyword>
<feature type="domain" description="Protein kinase" evidence="2">
    <location>
        <begin position="12"/>
        <end position="318"/>
    </location>
</feature>
<dbReference type="InterPro" id="IPR000719">
    <property type="entry name" value="Prot_kinase_dom"/>
</dbReference>
<dbReference type="InterPro" id="IPR011009">
    <property type="entry name" value="Kinase-like_dom_sf"/>
</dbReference>
<dbReference type="GO" id="GO:0003677">
    <property type="term" value="F:DNA binding"/>
    <property type="evidence" value="ECO:0007669"/>
    <property type="project" value="UniProtKB-KW"/>
</dbReference>
<keyword evidence="1" id="KW-1133">Transmembrane helix</keyword>
<dbReference type="SUPFAM" id="SSF56112">
    <property type="entry name" value="Protein kinase-like (PK-like)"/>
    <property type="match status" value="1"/>
</dbReference>
<gene>
    <name evidence="3" type="ORF">ERS132539_00548</name>
</gene>
<protein>
    <submittedName>
        <fullName evidence="3">Uncharacterized protein with protein kinase and helix-hairpin-helix DNA-binding domains</fullName>
    </submittedName>
</protein>
<sequence length="669" mass="75014">MTIFQSNSGIQYKQLGRLGGGGEGDVFALDHPHNDKVLKVYHKKNRPSDQNQIAKIIAMSHFRPRDPAFFNQVAWIRDVIYDKSDISAIVLQKAAGKELSLIMDDKQLDWNKRLRIAKNFCGLVHYIHSENQIIGDFNDNNFLVNTNTQFLQMVDVDSMHFRDSSGKVYRCGVAMPDIVAPELIGINLRDAPLPTFNAQTDLWALAIHVFRLLMYNFHPFGAVITGQNQTSQVTNLSPRIKNCKTPFFKKEHGLDIPKHAPEVGWVFPTTTIELFKRTFIEGHSSPSKRVGAKEWFDELNTISKNVTTCAKNSSHIYYRGKSSCPWCQVENKITQHTFSTIKTIQNSTITPPKTPIQTPQTQNRLNTTVTQRTPSYRVLSNPQPPQLNPAELFDTSNLQSWLLTSGITSIVFGAIYCFIVTGGIGLVDLFSYSLRLFFPYVLVGGVRWARDKVITTREGERTFLLNIALSIATIITCLIAVVSSPEIASFYYYWNTLALTILTWFTGTGISRLVTLMIAKLPDSQNQCTEINTLDNIALISTIIGTLAAGTNSLIATTGKELWGSYYIESLPSWLKFLEDLFSIKVFSTGQSSSLFSLGILIALLFVFLPELRSKISKTLKLSLVITGMIFAYLSISSYFAAVLSLGYLIGIILITIMFTWFFISIFAG</sequence>
<dbReference type="AlphaFoldDB" id="A0A116NP95"/>
<evidence type="ECO:0000256" key="1">
    <source>
        <dbReference type="SAM" id="Phobius"/>
    </source>
</evidence>
<organism evidence="3 4">
    <name type="scientific">Streptococcus suis</name>
    <dbReference type="NCBI Taxonomy" id="1307"/>
    <lineage>
        <taxon>Bacteria</taxon>
        <taxon>Bacillati</taxon>
        <taxon>Bacillota</taxon>
        <taxon>Bacilli</taxon>
        <taxon>Lactobacillales</taxon>
        <taxon>Streptococcaceae</taxon>
        <taxon>Streptococcus</taxon>
    </lineage>
</organism>
<feature type="transmembrane region" description="Helical" evidence="1">
    <location>
        <begin position="622"/>
        <end position="642"/>
    </location>
</feature>
<feature type="transmembrane region" description="Helical" evidence="1">
    <location>
        <begin position="490"/>
        <end position="515"/>
    </location>
</feature>
<evidence type="ECO:0000259" key="2">
    <source>
        <dbReference type="PROSITE" id="PS50011"/>
    </source>
</evidence>
<feature type="transmembrane region" description="Helical" evidence="1">
    <location>
        <begin position="592"/>
        <end position="610"/>
    </location>
</feature>
<name>A0A116NP95_STRSU</name>
<evidence type="ECO:0000313" key="3">
    <source>
        <dbReference type="EMBL" id="CYW13464.1"/>
    </source>
</evidence>
<dbReference type="Gene3D" id="1.10.510.10">
    <property type="entry name" value="Transferase(Phosphotransferase) domain 1"/>
    <property type="match status" value="1"/>
</dbReference>
<keyword evidence="3" id="KW-0808">Transferase</keyword>
<proteinExistence type="predicted"/>
<dbReference type="Proteomes" id="UP000069526">
    <property type="component" value="Unassembled WGS sequence"/>
</dbReference>
<keyword evidence="1" id="KW-0472">Membrane</keyword>
<dbReference type="PROSITE" id="PS50011">
    <property type="entry name" value="PROTEIN_KINASE_DOM"/>
    <property type="match status" value="1"/>
</dbReference>
<feature type="transmembrane region" description="Helical" evidence="1">
    <location>
        <begin position="648"/>
        <end position="668"/>
    </location>
</feature>
<reference evidence="3 4" key="1">
    <citation type="submission" date="2016-02" db="EMBL/GenBank/DDBJ databases">
        <authorList>
            <consortium name="Pathogen Informatics"/>
        </authorList>
    </citation>
    <scope>NUCLEOTIDE SEQUENCE [LARGE SCALE GENOMIC DNA]</scope>
    <source>
        <strain evidence="3 4">SS1013</strain>
    </source>
</reference>
<dbReference type="Pfam" id="PF00069">
    <property type="entry name" value="Pkinase"/>
    <property type="match status" value="1"/>
</dbReference>
<keyword evidence="3" id="KW-0238">DNA-binding</keyword>
<dbReference type="GO" id="GO:0004672">
    <property type="term" value="F:protein kinase activity"/>
    <property type="evidence" value="ECO:0007669"/>
    <property type="project" value="InterPro"/>
</dbReference>
<feature type="transmembrane region" description="Helical" evidence="1">
    <location>
        <begin position="536"/>
        <end position="556"/>
    </location>
</feature>
<keyword evidence="3" id="KW-0418">Kinase</keyword>
<dbReference type="EMBL" id="FIJK01000008">
    <property type="protein sequence ID" value="CYW13464.1"/>
    <property type="molecule type" value="Genomic_DNA"/>
</dbReference>
<accession>A0A116NP95</accession>
<feature type="transmembrane region" description="Helical" evidence="1">
    <location>
        <begin position="462"/>
        <end position="484"/>
    </location>
</feature>